<protein>
    <submittedName>
        <fullName evidence="1">Uncharacterized protein</fullName>
    </submittedName>
</protein>
<accession>F6HVE0</accession>
<proteinExistence type="predicted"/>
<sequence>MIIYKYLHCHVTKSLMVFQEIVHCCSLKISIQTSLIQPQSFDKGKGCLQHSQCLKSGNFIFEKLMVRGCGEIASFVGEQVRREE</sequence>
<dbReference type="EMBL" id="FN596255">
    <property type="protein sequence ID" value="CCB58652.1"/>
    <property type="molecule type" value="Genomic_DNA"/>
</dbReference>
<organism evidence="1 2">
    <name type="scientific">Vitis vinifera</name>
    <name type="common">Grape</name>
    <dbReference type="NCBI Taxonomy" id="29760"/>
    <lineage>
        <taxon>Eukaryota</taxon>
        <taxon>Viridiplantae</taxon>
        <taxon>Streptophyta</taxon>
        <taxon>Embryophyta</taxon>
        <taxon>Tracheophyta</taxon>
        <taxon>Spermatophyta</taxon>
        <taxon>Magnoliopsida</taxon>
        <taxon>eudicotyledons</taxon>
        <taxon>Gunneridae</taxon>
        <taxon>Pentapetalae</taxon>
        <taxon>rosids</taxon>
        <taxon>Vitales</taxon>
        <taxon>Vitaceae</taxon>
        <taxon>Viteae</taxon>
        <taxon>Vitis</taxon>
    </lineage>
</organism>
<dbReference type="PaxDb" id="29760-VIT_13s0139g00020.t01"/>
<evidence type="ECO:0000313" key="2">
    <source>
        <dbReference type="Proteomes" id="UP000009183"/>
    </source>
</evidence>
<dbReference type="HOGENOM" id="CLU_2532052_0_0_1"/>
<dbReference type="Proteomes" id="UP000009183">
    <property type="component" value="Chromosome 13"/>
</dbReference>
<name>F6HVE0_VITVI</name>
<gene>
    <name evidence="1" type="ordered locus">VIT_13s0139g00020</name>
</gene>
<evidence type="ECO:0000313" key="1">
    <source>
        <dbReference type="EMBL" id="CCB58652.1"/>
    </source>
</evidence>
<keyword evidence="2" id="KW-1185">Reference proteome</keyword>
<reference evidence="2" key="1">
    <citation type="journal article" date="2007" name="Nature">
        <title>The grapevine genome sequence suggests ancestral hexaploidization in major angiosperm phyla.</title>
        <authorList>
            <consortium name="The French-Italian Public Consortium for Grapevine Genome Characterization."/>
            <person name="Jaillon O."/>
            <person name="Aury J.-M."/>
            <person name="Noel B."/>
            <person name="Policriti A."/>
            <person name="Clepet C."/>
            <person name="Casagrande A."/>
            <person name="Choisne N."/>
            <person name="Aubourg S."/>
            <person name="Vitulo N."/>
            <person name="Jubin C."/>
            <person name="Vezzi A."/>
            <person name="Legeai F."/>
            <person name="Hugueney P."/>
            <person name="Dasilva C."/>
            <person name="Horner D."/>
            <person name="Mica E."/>
            <person name="Jublot D."/>
            <person name="Poulain J."/>
            <person name="Bruyere C."/>
            <person name="Billault A."/>
            <person name="Segurens B."/>
            <person name="Gouyvenoux M."/>
            <person name="Ugarte E."/>
            <person name="Cattonaro F."/>
            <person name="Anthouard V."/>
            <person name="Vico V."/>
            <person name="Del Fabbro C."/>
            <person name="Alaux M."/>
            <person name="Di Gaspero G."/>
            <person name="Dumas V."/>
            <person name="Felice N."/>
            <person name="Paillard S."/>
            <person name="Juman I."/>
            <person name="Moroldo M."/>
            <person name="Scalabrin S."/>
            <person name="Canaguier A."/>
            <person name="Le Clainche I."/>
            <person name="Malacrida G."/>
            <person name="Durand E."/>
            <person name="Pesole G."/>
            <person name="Laucou V."/>
            <person name="Chatelet P."/>
            <person name="Merdinoglu D."/>
            <person name="Delledonne M."/>
            <person name="Pezzotti M."/>
            <person name="Lecharny A."/>
            <person name="Scarpelli C."/>
            <person name="Artiguenave F."/>
            <person name="Pe M.E."/>
            <person name="Valle G."/>
            <person name="Morgante M."/>
            <person name="Caboche M."/>
            <person name="Adam-Blondon A.-F."/>
            <person name="Weissenbach J."/>
            <person name="Quetier F."/>
            <person name="Wincker P."/>
        </authorList>
    </citation>
    <scope>NUCLEOTIDE SEQUENCE [LARGE SCALE GENOMIC DNA]</scope>
    <source>
        <strain evidence="2">cv. Pinot noir / PN40024</strain>
    </source>
</reference>
<dbReference type="AlphaFoldDB" id="F6HVE0"/>
<dbReference type="InParanoid" id="F6HVE0"/>